<dbReference type="GO" id="GO:0000506">
    <property type="term" value="C:glycosylphosphatidylinositol-N-acetylglucosaminyltransferase (GPI-GnT) complex"/>
    <property type="evidence" value="ECO:0007669"/>
    <property type="project" value="InterPro"/>
</dbReference>
<dbReference type="GeneID" id="20089101"/>
<dbReference type="AlphaFoldDB" id="A0A024TKY2"/>
<dbReference type="PANTHER" id="PTHR15231:SF1">
    <property type="entry name" value="PHOSPHATIDYLINOSITOL N-ACETYLGLUCOSAMINYLTRANSFERASE SUBUNIT H"/>
    <property type="match status" value="1"/>
</dbReference>
<comment type="similarity">
    <text evidence="2">Belongs to the PIGH family.</text>
</comment>
<dbReference type="UniPathway" id="UPA00196"/>
<dbReference type="GO" id="GO:0006506">
    <property type="term" value="P:GPI anchor biosynthetic process"/>
    <property type="evidence" value="ECO:0007669"/>
    <property type="project" value="UniProtKB-UniPathway"/>
</dbReference>
<feature type="domain" description="Phosphatidylinositol N-acetylglucosaminyltransferase subunit H conserved" evidence="4">
    <location>
        <begin position="103"/>
        <end position="166"/>
    </location>
</feature>
<dbReference type="PANTHER" id="PTHR15231">
    <property type="entry name" value="PHOSPHATIDYLINOSITOL N-ACETYLGLUCOSAMINYLTRANSFERASE SUBUNIT H"/>
    <property type="match status" value="1"/>
</dbReference>
<proteinExistence type="inferred from homology"/>
<accession>A0A024TKY2</accession>
<dbReference type="InterPro" id="IPR044215">
    <property type="entry name" value="PIG-H"/>
</dbReference>
<dbReference type="Pfam" id="PF10181">
    <property type="entry name" value="PIG-H"/>
    <property type="match status" value="1"/>
</dbReference>
<keyword evidence="3" id="KW-0812">Transmembrane</keyword>
<keyword evidence="3" id="KW-0472">Membrane</keyword>
<dbReference type="VEuPathDB" id="FungiDB:H310_12051"/>
<evidence type="ECO:0000256" key="1">
    <source>
        <dbReference type="ARBA" id="ARBA00004687"/>
    </source>
</evidence>
<comment type="pathway">
    <text evidence="1">Glycolipid biosynthesis; glycosylphosphatidylinositol-anchor biosynthesis.</text>
</comment>
<organism evidence="5">
    <name type="scientific">Aphanomyces invadans</name>
    <dbReference type="NCBI Taxonomy" id="157072"/>
    <lineage>
        <taxon>Eukaryota</taxon>
        <taxon>Sar</taxon>
        <taxon>Stramenopiles</taxon>
        <taxon>Oomycota</taxon>
        <taxon>Saprolegniomycetes</taxon>
        <taxon>Saprolegniales</taxon>
        <taxon>Verrucalvaceae</taxon>
        <taxon>Aphanomyces</taxon>
    </lineage>
</organism>
<evidence type="ECO:0000256" key="3">
    <source>
        <dbReference type="SAM" id="Phobius"/>
    </source>
</evidence>
<dbReference type="InterPro" id="IPR019328">
    <property type="entry name" value="PIGH-H_dom"/>
</dbReference>
<gene>
    <name evidence="5" type="ORF">H310_12051</name>
</gene>
<dbReference type="eggNOG" id="KOG4551">
    <property type="taxonomic scope" value="Eukaryota"/>
</dbReference>
<name>A0A024TKY2_9STRA</name>
<evidence type="ECO:0000313" key="5">
    <source>
        <dbReference type="EMBL" id="ETV93982.1"/>
    </source>
</evidence>
<feature type="transmembrane region" description="Helical" evidence="3">
    <location>
        <begin position="75"/>
        <end position="95"/>
    </location>
</feature>
<reference evidence="5" key="1">
    <citation type="submission" date="2013-12" db="EMBL/GenBank/DDBJ databases">
        <title>The Genome Sequence of Aphanomyces invadans NJM9701.</title>
        <authorList>
            <consortium name="The Broad Institute Genomics Platform"/>
            <person name="Russ C."/>
            <person name="Tyler B."/>
            <person name="van West P."/>
            <person name="Dieguez-Uribeondo J."/>
            <person name="Young S.K."/>
            <person name="Zeng Q."/>
            <person name="Gargeya S."/>
            <person name="Fitzgerald M."/>
            <person name="Abouelleil A."/>
            <person name="Alvarado L."/>
            <person name="Chapman S.B."/>
            <person name="Gainer-Dewar J."/>
            <person name="Goldberg J."/>
            <person name="Griggs A."/>
            <person name="Gujja S."/>
            <person name="Hansen M."/>
            <person name="Howarth C."/>
            <person name="Imamovic A."/>
            <person name="Ireland A."/>
            <person name="Larimer J."/>
            <person name="McCowan C."/>
            <person name="Murphy C."/>
            <person name="Pearson M."/>
            <person name="Poon T.W."/>
            <person name="Priest M."/>
            <person name="Roberts A."/>
            <person name="Saif S."/>
            <person name="Shea T."/>
            <person name="Sykes S."/>
            <person name="Wortman J."/>
            <person name="Nusbaum C."/>
            <person name="Birren B."/>
        </authorList>
    </citation>
    <scope>NUCLEOTIDE SEQUENCE [LARGE SCALE GENOMIC DNA]</scope>
    <source>
        <strain evidence="5">NJM9701</strain>
    </source>
</reference>
<evidence type="ECO:0000259" key="4">
    <source>
        <dbReference type="Pfam" id="PF10181"/>
    </source>
</evidence>
<evidence type="ECO:0000256" key="2">
    <source>
        <dbReference type="ARBA" id="ARBA00009610"/>
    </source>
</evidence>
<dbReference type="STRING" id="157072.A0A024TKY2"/>
<feature type="transmembrane region" description="Helical" evidence="3">
    <location>
        <begin position="27"/>
        <end position="54"/>
    </location>
</feature>
<dbReference type="EMBL" id="KI913987">
    <property type="protein sequence ID" value="ETV93982.1"/>
    <property type="molecule type" value="Genomic_DNA"/>
</dbReference>
<dbReference type="OrthoDB" id="6256716at2759"/>
<protein>
    <recommendedName>
        <fullName evidence="4">Phosphatidylinositol N-acetylglucosaminyltransferase subunit H conserved domain-containing protein</fullName>
    </recommendedName>
</protein>
<dbReference type="RefSeq" id="XP_008877188.1">
    <property type="nucleotide sequence ID" value="XM_008878966.1"/>
</dbReference>
<keyword evidence="3" id="KW-1133">Transmembrane helix</keyword>
<sequence>MDLRITNYGTDAREYALVSKVSQPHDYSALLAMISLVINTAFCMVVCIMAMPVLRGRMDPKYHEWLPILDADDRHFVTWSILPVLVVIFIVKTSFATKVVEESLLVIPQIGVQLRKKQRNGHETFMFIEATRIKAVVINEAISFSDVIYYLAFLVEDEHKMVLAFETFCPKIVALLKIYRGTKQLLFPDDTKMSML</sequence>